<dbReference type="Pfam" id="PF00722">
    <property type="entry name" value="Glyco_hydro_16"/>
    <property type="match status" value="1"/>
</dbReference>
<dbReference type="EMBL" id="FZOT01000002">
    <property type="protein sequence ID" value="SNS33713.1"/>
    <property type="molecule type" value="Genomic_DNA"/>
</dbReference>
<dbReference type="AlphaFoldDB" id="A0A239DPP1"/>
<dbReference type="CDD" id="cd08023">
    <property type="entry name" value="GH16_laminarinase_like"/>
    <property type="match status" value="1"/>
</dbReference>
<feature type="signal peptide" evidence="3">
    <location>
        <begin position="1"/>
        <end position="24"/>
    </location>
</feature>
<proteinExistence type="inferred from homology"/>
<reference evidence="5 6" key="1">
    <citation type="submission" date="2017-06" db="EMBL/GenBank/DDBJ databases">
        <authorList>
            <person name="Kim H.J."/>
            <person name="Triplett B.A."/>
        </authorList>
    </citation>
    <scope>NUCLEOTIDE SEQUENCE [LARGE SCALE GENOMIC DNA]</scope>
    <source>
        <strain evidence="5 6">U15</strain>
    </source>
</reference>
<dbReference type="InterPro" id="IPR013320">
    <property type="entry name" value="ConA-like_dom_sf"/>
</dbReference>
<keyword evidence="6" id="KW-1185">Reference proteome</keyword>
<keyword evidence="3" id="KW-0732">Signal</keyword>
<dbReference type="SUPFAM" id="SSF49899">
    <property type="entry name" value="Concanavalin A-like lectins/glucanases"/>
    <property type="match status" value="1"/>
</dbReference>
<dbReference type="Proteomes" id="UP000198284">
    <property type="component" value="Unassembled WGS sequence"/>
</dbReference>
<dbReference type="PROSITE" id="PS51762">
    <property type="entry name" value="GH16_2"/>
    <property type="match status" value="1"/>
</dbReference>
<dbReference type="PANTHER" id="PTHR10963">
    <property type="entry name" value="GLYCOSYL HYDROLASE-RELATED"/>
    <property type="match status" value="1"/>
</dbReference>
<evidence type="ECO:0000313" key="6">
    <source>
        <dbReference type="Proteomes" id="UP000198284"/>
    </source>
</evidence>
<protein>
    <submittedName>
        <fullName evidence="5">Glycosyl hydrolases family 16</fullName>
    </submittedName>
</protein>
<dbReference type="InterPro" id="IPR000757">
    <property type="entry name" value="Beta-glucanase-like"/>
</dbReference>
<name>A0A239DPP1_9BURK</name>
<dbReference type="GO" id="GO:0005975">
    <property type="term" value="P:carbohydrate metabolic process"/>
    <property type="evidence" value="ECO:0007669"/>
    <property type="project" value="InterPro"/>
</dbReference>
<feature type="chain" id="PRO_5013371578" evidence="3">
    <location>
        <begin position="25"/>
        <end position="344"/>
    </location>
</feature>
<feature type="domain" description="GH16" evidence="4">
    <location>
        <begin position="16"/>
        <end position="267"/>
    </location>
</feature>
<organism evidence="5 6">
    <name type="scientific">Noviherbaspirillum humi</name>
    <dbReference type="NCBI Taxonomy" id="1688639"/>
    <lineage>
        <taxon>Bacteria</taxon>
        <taxon>Pseudomonadati</taxon>
        <taxon>Pseudomonadota</taxon>
        <taxon>Betaproteobacteria</taxon>
        <taxon>Burkholderiales</taxon>
        <taxon>Oxalobacteraceae</taxon>
        <taxon>Noviherbaspirillum</taxon>
    </lineage>
</organism>
<dbReference type="PANTHER" id="PTHR10963:SF55">
    <property type="entry name" value="GLYCOSIDE HYDROLASE FAMILY 16 PROTEIN"/>
    <property type="match status" value="1"/>
</dbReference>
<gene>
    <name evidence="5" type="ORF">SAMN06265795_102273</name>
</gene>
<dbReference type="InterPro" id="IPR050546">
    <property type="entry name" value="Glycosyl_Hydrlase_16"/>
</dbReference>
<evidence type="ECO:0000313" key="5">
    <source>
        <dbReference type="EMBL" id="SNS33713.1"/>
    </source>
</evidence>
<evidence type="ECO:0000256" key="3">
    <source>
        <dbReference type="SAM" id="SignalP"/>
    </source>
</evidence>
<evidence type="ECO:0000259" key="4">
    <source>
        <dbReference type="PROSITE" id="PS51762"/>
    </source>
</evidence>
<dbReference type="RefSeq" id="WP_176442312.1">
    <property type="nucleotide sequence ID" value="NZ_FZOT01000002.1"/>
</dbReference>
<keyword evidence="5" id="KW-0378">Hydrolase</keyword>
<evidence type="ECO:0000256" key="1">
    <source>
        <dbReference type="ARBA" id="ARBA00006865"/>
    </source>
</evidence>
<feature type="region of interest" description="Disordered" evidence="2">
    <location>
        <begin position="324"/>
        <end position="344"/>
    </location>
</feature>
<dbReference type="Gene3D" id="2.60.120.200">
    <property type="match status" value="1"/>
</dbReference>
<sequence>MSLSWRWRISALAGLAIWSTAAGSWTLTHEEDFSRASGFDTRFWCVETGMHRNQERQYYTDQNFRVEQGALRIEARRERMPNPARRPGARDWAQSQREAAYTSGSLVSCQPLRFARIEVRARIPAGLGVWPAIWLLGIAPGQYGEIDFMEHVGKHPDTMFATIHYGSRAARRKQRSTWRILPGLAGQWHSYQLEWTPDRIAVAIDGQPLLVMNPDDARAGDADPLRQPMQLRINLALGGTWAGPIDEAALPARFDIASIRIWGWDGKASAPEPFAAAGSPGIAPLPRAQAAAAVEVETPSMLRRSPGGMAVGASDAETVVPNEMPAAAPEQGSGDAPPVFRWSR</sequence>
<comment type="similarity">
    <text evidence="1">Belongs to the glycosyl hydrolase 16 family.</text>
</comment>
<accession>A0A239DPP1</accession>
<evidence type="ECO:0000256" key="2">
    <source>
        <dbReference type="SAM" id="MobiDB-lite"/>
    </source>
</evidence>
<dbReference type="GO" id="GO:0004553">
    <property type="term" value="F:hydrolase activity, hydrolyzing O-glycosyl compounds"/>
    <property type="evidence" value="ECO:0007669"/>
    <property type="project" value="InterPro"/>
</dbReference>